<feature type="transmembrane region" description="Helical" evidence="7">
    <location>
        <begin position="326"/>
        <end position="346"/>
    </location>
</feature>
<reference evidence="8" key="2">
    <citation type="journal article" date="2023" name="IMA Fungus">
        <title>Comparative genomic study of the Penicillium genus elucidates a diverse pangenome and 15 lateral gene transfer events.</title>
        <authorList>
            <person name="Petersen C."/>
            <person name="Sorensen T."/>
            <person name="Nielsen M.R."/>
            <person name="Sondergaard T.E."/>
            <person name="Sorensen J.L."/>
            <person name="Fitzpatrick D.A."/>
            <person name="Frisvad J.C."/>
            <person name="Nielsen K.L."/>
        </authorList>
    </citation>
    <scope>NUCLEOTIDE SEQUENCE</scope>
    <source>
        <strain evidence="8">IBT 22155</strain>
    </source>
</reference>
<keyword evidence="5 7" id="KW-1133">Transmembrane helix</keyword>
<proteinExistence type="inferred from homology"/>
<keyword evidence="3" id="KW-0813">Transport</keyword>
<dbReference type="OrthoDB" id="2985014at2759"/>
<comment type="caution">
    <text evidence="8">The sequence shown here is derived from an EMBL/GenBank/DDBJ whole genome shotgun (WGS) entry which is preliminary data.</text>
</comment>
<evidence type="ECO:0000313" key="9">
    <source>
        <dbReference type="Proteomes" id="UP001149079"/>
    </source>
</evidence>
<dbReference type="RefSeq" id="XP_056518720.1">
    <property type="nucleotide sequence ID" value="XM_056668890.1"/>
</dbReference>
<evidence type="ECO:0008006" key="10">
    <source>
        <dbReference type="Google" id="ProtNLM"/>
    </source>
</evidence>
<accession>A0A9W9GMI1</accession>
<dbReference type="GeneID" id="81408060"/>
<feature type="transmembrane region" description="Helical" evidence="7">
    <location>
        <begin position="183"/>
        <end position="203"/>
    </location>
</feature>
<dbReference type="Gene3D" id="1.20.1250.20">
    <property type="entry name" value="MFS general substrate transporter like domains"/>
    <property type="match status" value="2"/>
</dbReference>
<feature type="transmembrane region" description="Helical" evidence="7">
    <location>
        <begin position="353"/>
        <end position="374"/>
    </location>
</feature>
<dbReference type="PANTHER" id="PTHR43791">
    <property type="entry name" value="PERMEASE-RELATED"/>
    <property type="match status" value="1"/>
</dbReference>
<keyword evidence="4 7" id="KW-0812">Transmembrane</keyword>
<dbReference type="AlphaFoldDB" id="A0A9W9GMI1"/>
<dbReference type="PANTHER" id="PTHR43791:SF36">
    <property type="entry name" value="TRANSPORTER, PUTATIVE (AFU_ORTHOLOGUE AFUA_6G08340)-RELATED"/>
    <property type="match status" value="1"/>
</dbReference>
<feature type="transmembrane region" description="Helical" evidence="7">
    <location>
        <begin position="149"/>
        <end position="171"/>
    </location>
</feature>
<evidence type="ECO:0000256" key="6">
    <source>
        <dbReference type="ARBA" id="ARBA00023136"/>
    </source>
</evidence>
<keyword evidence="6 7" id="KW-0472">Membrane</keyword>
<protein>
    <recommendedName>
        <fullName evidence="10">Major facilitator superfamily (MFS) profile domain-containing protein</fullName>
    </recommendedName>
</protein>
<feature type="transmembrane region" description="Helical" evidence="7">
    <location>
        <begin position="290"/>
        <end position="314"/>
    </location>
</feature>
<evidence type="ECO:0000256" key="5">
    <source>
        <dbReference type="ARBA" id="ARBA00022989"/>
    </source>
</evidence>
<comment type="subcellular location">
    <subcellularLocation>
        <location evidence="1">Membrane</location>
        <topology evidence="1">Multi-pass membrane protein</topology>
    </subcellularLocation>
</comment>
<evidence type="ECO:0000256" key="4">
    <source>
        <dbReference type="ARBA" id="ARBA00022692"/>
    </source>
</evidence>
<name>A0A9W9GMI1_9EURO</name>
<keyword evidence="9" id="KW-1185">Reference proteome</keyword>
<evidence type="ECO:0000256" key="2">
    <source>
        <dbReference type="ARBA" id="ARBA00008335"/>
    </source>
</evidence>
<dbReference type="Proteomes" id="UP001149079">
    <property type="component" value="Unassembled WGS sequence"/>
</dbReference>
<evidence type="ECO:0000256" key="1">
    <source>
        <dbReference type="ARBA" id="ARBA00004141"/>
    </source>
</evidence>
<dbReference type="SUPFAM" id="SSF103473">
    <property type="entry name" value="MFS general substrate transporter"/>
    <property type="match status" value="1"/>
</dbReference>
<dbReference type="EMBL" id="JAPQKL010000006">
    <property type="protein sequence ID" value="KAJ5124321.1"/>
    <property type="molecule type" value="Genomic_DNA"/>
</dbReference>
<sequence length="506" mass="56106">MTNKEPSIGIELEHAEDMQTIDPTKPPLRAYVADTSVHSHNKTTLERSLVLKSDFSIIPLASLIYFAAYLDRNNLGNARLMGLQESLQMSNQQYNNCLMMFYIGYIIFMIPANVFLRAIGPHRQLGAAVIAFGVMICCLSAAQNYGTVLGIRILVGCFQAFIQGLGVYQSFWYKRDEVATRAAAYYSAATISGAFSGLIAYAVDKNLKGVGGRAGWEWLFIIEGSIAIAVGLSTWLLLPPFPDQIQEDRHWLFTRADIQLAKTRAASYNTLDAKFELKQILAALKDPKTYFFAFMNGGVALGIASVSVFLPTFIRAFGYSNEKSQLFSVIPYACATLCMLGLVVLSDRLNVKGMMLVFCISISCVGYIILLVVSSIPAKIFATCLVVSGLYPSVVLGATWLGINTGGFTKRGTVWAIAEMFGQCFSIMGTHIYTDPPRYIKGHSVLLGFLAFSILNIVAAYFWMRRLNSQKEKIIREYNDRGEPHPDTTKSLEEAHDNHIAFRYTL</sequence>
<feature type="transmembrane region" description="Helical" evidence="7">
    <location>
        <begin position="99"/>
        <end position="118"/>
    </location>
</feature>
<evidence type="ECO:0000256" key="7">
    <source>
        <dbReference type="SAM" id="Phobius"/>
    </source>
</evidence>
<dbReference type="InterPro" id="IPR011701">
    <property type="entry name" value="MFS"/>
</dbReference>
<dbReference type="FunFam" id="1.20.1250.20:FF:000013">
    <property type="entry name" value="MFS general substrate transporter"/>
    <property type="match status" value="1"/>
</dbReference>
<gene>
    <name evidence="8" type="ORF">N7515_008146</name>
</gene>
<feature type="transmembrane region" description="Helical" evidence="7">
    <location>
        <begin position="380"/>
        <end position="401"/>
    </location>
</feature>
<feature type="transmembrane region" description="Helical" evidence="7">
    <location>
        <begin position="445"/>
        <end position="464"/>
    </location>
</feature>
<organism evidence="8 9">
    <name type="scientific">Penicillium bovifimosum</name>
    <dbReference type="NCBI Taxonomy" id="126998"/>
    <lineage>
        <taxon>Eukaryota</taxon>
        <taxon>Fungi</taxon>
        <taxon>Dikarya</taxon>
        <taxon>Ascomycota</taxon>
        <taxon>Pezizomycotina</taxon>
        <taxon>Eurotiomycetes</taxon>
        <taxon>Eurotiomycetidae</taxon>
        <taxon>Eurotiales</taxon>
        <taxon>Aspergillaceae</taxon>
        <taxon>Penicillium</taxon>
    </lineage>
</organism>
<dbReference type="FunFam" id="1.20.1250.20:FF:000057">
    <property type="entry name" value="MFS general substrate transporter"/>
    <property type="match status" value="1"/>
</dbReference>
<dbReference type="InterPro" id="IPR036259">
    <property type="entry name" value="MFS_trans_sf"/>
</dbReference>
<evidence type="ECO:0000256" key="3">
    <source>
        <dbReference type="ARBA" id="ARBA00022448"/>
    </source>
</evidence>
<feature type="transmembrane region" description="Helical" evidence="7">
    <location>
        <begin position="215"/>
        <end position="238"/>
    </location>
</feature>
<evidence type="ECO:0000313" key="8">
    <source>
        <dbReference type="EMBL" id="KAJ5124321.1"/>
    </source>
</evidence>
<feature type="transmembrane region" description="Helical" evidence="7">
    <location>
        <begin position="125"/>
        <end position="143"/>
    </location>
</feature>
<dbReference type="Pfam" id="PF07690">
    <property type="entry name" value="MFS_1"/>
    <property type="match status" value="1"/>
</dbReference>
<reference evidence="8" key="1">
    <citation type="submission" date="2022-11" db="EMBL/GenBank/DDBJ databases">
        <authorList>
            <person name="Petersen C."/>
        </authorList>
    </citation>
    <scope>NUCLEOTIDE SEQUENCE</scope>
    <source>
        <strain evidence="8">IBT 22155</strain>
    </source>
</reference>
<comment type="similarity">
    <text evidence="2">Belongs to the major facilitator superfamily.</text>
</comment>
<dbReference type="GO" id="GO:0022857">
    <property type="term" value="F:transmembrane transporter activity"/>
    <property type="evidence" value="ECO:0007669"/>
    <property type="project" value="InterPro"/>
</dbReference>
<dbReference type="GO" id="GO:0016020">
    <property type="term" value="C:membrane"/>
    <property type="evidence" value="ECO:0007669"/>
    <property type="project" value="UniProtKB-SubCell"/>
</dbReference>